<evidence type="ECO:0000313" key="1">
    <source>
        <dbReference type="EMBL" id="KAK7382364.1"/>
    </source>
</evidence>
<keyword evidence="2" id="KW-1185">Reference proteome</keyword>
<dbReference type="PANTHER" id="PTHR35834:SF2">
    <property type="entry name" value="ATAXIN-10 DOMAIN-CONTAINING PROTEIN"/>
    <property type="match status" value="1"/>
</dbReference>
<protein>
    <submittedName>
        <fullName evidence="1">Uncharacterized protein</fullName>
    </submittedName>
</protein>
<dbReference type="EMBL" id="JAYMYR010000001">
    <property type="protein sequence ID" value="KAK7382364.1"/>
    <property type="molecule type" value="Genomic_DNA"/>
</dbReference>
<sequence>MRPLSTHCLSRLPISIESEIQAWIDRETLHTLYASLRNLNDALLIAGNRACFSVDGLCALGGGAMLTDQVLELDCVFEIGYFRRKEAVETMVKEMLVKSGTEVGTVKTKRKEEKKI</sequence>
<dbReference type="PANTHER" id="PTHR35834">
    <property type="entry name" value="ARMADILLO-TYPE FOLD PROTEIN-RELATED"/>
    <property type="match status" value="1"/>
</dbReference>
<name>A0AAN9NZN8_PHACN</name>
<comment type="caution">
    <text evidence="1">The sequence shown here is derived from an EMBL/GenBank/DDBJ whole genome shotgun (WGS) entry which is preliminary data.</text>
</comment>
<dbReference type="Proteomes" id="UP001374584">
    <property type="component" value="Unassembled WGS sequence"/>
</dbReference>
<dbReference type="AlphaFoldDB" id="A0AAN9NZN8"/>
<gene>
    <name evidence="1" type="ORF">VNO80_01215</name>
</gene>
<organism evidence="1 2">
    <name type="scientific">Phaseolus coccineus</name>
    <name type="common">Scarlet runner bean</name>
    <name type="synonym">Phaseolus multiflorus</name>
    <dbReference type="NCBI Taxonomy" id="3886"/>
    <lineage>
        <taxon>Eukaryota</taxon>
        <taxon>Viridiplantae</taxon>
        <taxon>Streptophyta</taxon>
        <taxon>Embryophyta</taxon>
        <taxon>Tracheophyta</taxon>
        <taxon>Spermatophyta</taxon>
        <taxon>Magnoliopsida</taxon>
        <taxon>eudicotyledons</taxon>
        <taxon>Gunneridae</taxon>
        <taxon>Pentapetalae</taxon>
        <taxon>rosids</taxon>
        <taxon>fabids</taxon>
        <taxon>Fabales</taxon>
        <taxon>Fabaceae</taxon>
        <taxon>Papilionoideae</taxon>
        <taxon>50 kb inversion clade</taxon>
        <taxon>NPAAA clade</taxon>
        <taxon>indigoferoid/millettioid clade</taxon>
        <taxon>Phaseoleae</taxon>
        <taxon>Phaseolus</taxon>
    </lineage>
</organism>
<reference evidence="1 2" key="1">
    <citation type="submission" date="2024-01" db="EMBL/GenBank/DDBJ databases">
        <title>The genomes of 5 underutilized Papilionoideae crops provide insights into root nodulation and disease resistanc.</title>
        <authorList>
            <person name="Jiang F."/>
        </authorList>
    </citation>
    <scope>NUCLEOTIDE SEQUENCE [LARGE SCALE GENOMIC DNA]</scope>
    <source>
        <strain evidence="1">JINMINGXINNONG_FW02</strain>
        <tissue evidence="1">Leaves</tissue>
    </source>
</reference>
<accession>A0AAN9NZN8</accession>
<proteinExistence type="predicted"/>
<evidence type="ECO:0000313" key="2">
    <source>
        <dbReference type="Proteomes" id="UP001374584"/>
    </source>
</evidence>